<organism evidence="3 4">
    <name type="scientific">Flavobacterium kingsejongi</name>
    <dbReference type="NCBI Taxonomy" id="1678728"/>
    <lineage>
        <taxon>Bacteria</taxon>
        <taxon>Pseudomonadati</taxon>
        <taxon>Bacteroidota</taxon>
        <taxon>Flavobacteriia</taxon>
        <taxon>Flavobacteriales</taxon>
        <taxon>Flavobacteriaceae</taxon>
        <taxon>Flavobacterium</taxon>
    </lineage>
</organism>
<evidence type="ECO:0000256" key="1">
    <source>
        <dbReference type="ARBA" id="ARBA00022686"/>
    </source>
</evidence>
<name>A0A2S1LL45_9FLAO</name>
<dbReference type="PANTHER" id="PTHR32097">
    <property type="entry name" value="CAMP-BINDING PROTEIN 1-RELATED"/>
    <property type="match status" value="1"/>
</dbReference>
<keyword evidence="4" id="KW-1185">Reference proteome</keyword>
<evidence type="ECO:0000313" key="4">
    <source>
        <dbReference type="Proteomes" id="UP000244677"/>
    </source>
</evidence>
<dbReference type="PANTHER" id="PTHR32097:SF17">
    <property type="entry name" value="CAMP-BINDING PROTEIN 1-RELATED"/>
    <property type="match status" value="1"/>
</dbReference>
<keyword evidence="1" id="KW-0778">Tellurium resistance</keyword>
<proteinExistence type="predicted"/>
<dbReference type="Pfam" id="PF02342">
    <property type="entry name" value="TerD"/>
    <property type="match status" value="1"/>
</dbReference>
<dbReference type="Proteomes" id="UP000244677">
    <property type="component" value="Chromosome"/>
</dbReference>
<dbReference type="CDD" id="cd06974">
    <property type="entry name" value="TerD_like"/>
    <property type="match status" value="1"/>
</dbReference>
<dbReference type="KEGG" id="fki:FK004_02910"/>
<dbReference type="AlphaFoldDB" id="A0A2S1LL45"/>
<dbReference type="RefSeq" id="WP_108735898.1">
    <property type="nucleotide sequence ID" value="NZ_CP020919.1"/>
</dbReference>
<reference evidence="3 4" key="1">
    <citation type="submission" date="2017-04" db="EMBL/GenBank/DDBJ databases">
        <title>Complete genome sequence of Flavobacterium kingsejong AJ004.</title>
        <authorList>
            <person name="Lee P.C."/>
        </authorList>
    </citation>
    <scope>NUCLEOTIDE SEQUENCE [LARGE SCALE GENOMIC DNA]</scope>
    <source>
        <strain evidence="3 4">AJ004</strain>
    </source>
</reference>
<gene>
    <name evidence="3" type="ORF">FK004_02910</name>
</gene>
<feature type="domain" description="TerD" evidence="2">
    <location>
        <begin position="1"/>
        <end position="187"/>
    </location>
</feature>
<dbReference type="InterPro" id="IPR051324">
    <property type="entry name" value="Stress/Tellurium_Resist"/>
</dbReference>
<dbReference type="InterPro" id="IPR003325">
    <property type="entry name" value="TerD"/>
</dbReference>
<protein>
    <recommendedName>
        <fullName evidence="2">TerD domain-containing protein</fullName>
    </recommendedName>
</protein>
<dbReference type="Gene3D" id="2.60.60.30">
    <property type="entry name" value="sav2460 like domains"/>
    <property type="match status" value="1"/>
</dbReference>
<accession>A0A2S1LL45</accession>
<evidence type="ECO:0000259" key="2">
    <source>
        <dbReference type="Pfam" id="PF02342"/>
    </source>
</evidence>
<dbReference type="EMBL" id="CP020919">
    <property type="protein sequence ID" value="AWG24246.1"/>
    <property type="molecule type" value="Genomic_DNA"/>
</dbReference>
<dbReference type="GO" id="GO:0046690">
    <property type="term" value="P:response to tellurium ion"/>
    <property type="evidence" value="ECO:0007669"/>
    <property type="project" value="UniProtKB-KW"/>
</dbReference>
<sequence length="188" mass="20909">MAITLEKNKPLSLVKNNAGLQNIIAGLGWDNALVNNQKVDCDVSVFMLNAAGKIPQDEFFIFYNNLNSHDGAVAHLGDNRDGTGEGDDESIRINLSQIAPQIEFLYFSVTIHESETRKQHFGNVKNAYINIRNADDNSILCQYQLQEDFENQDSVIIASISRNDNTWAVEALGQAFDGGLETLVNLYQ</sequence>
<dbReference type="OrthoDB" id="978360at2"/>
<evidence type="ECO:0000313" key="3">
    <source>
        <dbReference type="EMBL" id="AWG24246.1"/>
    </source>
</evidence>